<keyword evidence="1" id="KW-0812">Transmembrane</keyword>
<reference evidence="3" key="1">
    <citation type="journal article" date="2019" name="Int. J. Syst. Evol. Microbiol.">
        <title>The Global Catalogue of Microorganisms (GCM) 10K type strain sequencing project: providing services to taxonomists for standard genome sequencing and annotation.</title>
        <authorList>
            <consortium name="The Broad Institute Genomics Platform"/>
            <consortium name="The Broad Institute Genome Sequencing Center for Infectious Disease"/>
            <person name="Wu L."/>
            <person name="Ma J."/>
        </authorList>
    </citation>
    <scope>NUCLEOTIDE SEQUENCE [LARGE SCALE GENOMIC DNA]</scope>
    <source>
        <strain evidence="3">CGMCC 4.7382</strain>
    </source>
</reference>
<name>A0ABW2KB25_9ACTN</name>
<gene>
    <name evidence="2" type="ORF">ACFQRF_00275</name>
</gene>
<evidence type="ECO:0000256" key="1">
    <source>
        <dbReference type="SAM" id="Phobius"/>
    </source>
</evidence>
<evidence type="ECO:0000313" key="3">
    <source>
        <dbReference type="Proteomes" id="UP001596540"/>
    </source>
</evidence>
<evidence type="ECO:0000313" key="2">
    <source>
        <dbReference type="EMBL" id="MFC7326160.1"/>
    </source>
</evidence>
<protein>
    <recommendedName>
        <fullName evidence="4">DUF4352 domain-containing protein</fullName>
    </recommendedName>
</protein>
<dbReference type="RefSeq" id="WP_379867944.1">
    <property type="nucleotide sequence ID" value="NZ_JBHTBH010000001.1"/>
</dbReference>
<comment type="caution">
    <text evidence="2">The sequence shown here is derived from an EMBL/GenBank/DDBJ whole genome shotgun (WGS) entry which is preliminary data.</text>
</comment>
<proteinExistence type="predicted"/>
<dbReference type="Proteomes" id="UP001596540">
    <property type="component" value="Unassembled WGS sequence"/>
</dbReference>
<feature type="transmembrane region" description="Helical" evidence="1">
    <location>
        <begin position="20"/>
        <end position="42"/>
    </location>
</feature>
<keyword evidence="1" id="KW-0472">Membrane</keyword>
<evidence type="ECO:0008006" key="4">
    <source>
        <dbReference type="Google" id="ProtNLM"/>
    </source>
</evidence>
<organism evidence="2 3">
    <name type="scientific">Marinactinospora rubrisoli</name>
    <dbReference type="NCBI Taxonomy" id="2715399"/>
    <lineage>
        <taxon>Bacteria</taxon>
        <taxon>Bacillati</taxon>
        <taxon>Actinomycetota</taxon>
        <taxon>Actinomycetes</taxon>
        <taxon>Streptosporangiales</taxon>
        <taxon>Nocardiopsidaceae</taxon>
        <taxon>Marinactinospora</taxon>
    </lineage>
</organism>
<accession>A0ABW2KB25</accession>
<dbReference type="EMBL" id="JBHTBH010000001">
    <property type="protein sequence ID" value="MFC7326160.1"/>
    <property type="molecule type" value="Genomic_DNA"/>
</dbReference>
<keyword evidence="1" id="KW-1133">Transmembrane helix</keyword>
<sequence>MAHHAPDHEVSPGDLLPRSPVARAVLAAVFAVVASGLLFVLWRTGGFERAPEAPPQPAADTPVRNDMFTLTVEEASIVTKEEFAGTSEWIQVRAELTSHDRSPVRAFAVADMVRPSVLPGGVDVDDDGLEITLERDQEYPVTYLQPEMPETVLLRWPLPERVGAASDVERLRLVVLGAEFAPGFLDQSSSWRATEQEVADLVLPVHGS</sequence>
<keyword evidence="3" id="KW-1185">Reference proteome</keyword>